<evidence type="ECO:0000313" key="5">
    <source>
        <dbReference type="EMBL" id="MEN7430386.1"/>
    </source>
</evidence>
<evidence type="ECO:0000256" key="3">
    <source>
        <dbReference type="PROSITE-ProRule" id="PRU00284"/>
    </source>
</evidence>
<gene>
    <name evidence="5" type="ORF">VA599_06480</name>
</gene>
<sequence>MTIPPYILKLLHWIGLTNLSREEIATYESIREADTNRQGSSKNKTPDFDHKKNIALHGLQEQVQSIKAQLKKSIPSKSVDYMEVTASISAATDQINLLALNAAIEAARSGENRHGFSVVAEEVRRLADRTTQATSEIKLLESQLQISTMHPPAAAEASHETKAIISEISNDLGNLIESLTSYTKAHVAEHDQLDNAKLSALLTMFNQVIEDSAQTANSINEVSNLSSHHLK</sequence>
<dbReference type="PROSITE" id="PS50111">
    <property type="entry name" value="CHEMOTAXIS_TRANSDUC_2"/>
    <property type="match status" value="1"/>
</dbReference>
<reference evidence="5 6" key="1">
    <citation type="submission" date="2023-12" db="EMBL/GenBank/DDBJ databases">
        <title>Chromobacterium sp. strain TRC.1.1.SA producing antimicrobial pigment.</title>
        <authorList>
            <person name="Verma N."/>
            <person name="Choksket S."/>
            <person name="Pinnaka A.K."/>
            <person name="Korpole S."/>
        </authorList>
    </citation>
    <scope>NUCLEOTIDE SEQUENCE [LARGE SCALE GENOMIC DNA]</scope>
    <source>
        <strain evidence="5 6">TRC1.1.SA</strain>
    </source>
</reference>
<keyword evidence="6" id="KW-1185">Reference proteome</keyword>
<dbReference type="InterPro" id="IPR004090">
    <property type="entry name" value="Chemotax_Me-accpt_rcpt"/>
</dbReference>
<dbReference type="Gene3D" id="1.10.287.950">
    <property type="entry name" value="Methyl-accepting chemotaxis protein"/>
    <property type="match status" value="1"/>
</dbReference>
<dbReference type="SUPFAM" id="SSF58104">
    <property type="entry name" value="Methyl-accepting chemotaxis protein (MCP) signaling domain"/>
    <property type="match status" value="1"/>
</dbReference>
<feature type="domain" description="Methyl-accepting transducer" evidence="4">
    <location>
        <begin position="72"/>
        <end position="220"/>
    </location>
</feature>
<proteinExistence type="inferred from homology"/>
<dbReference type="EMBL" id="JAYFSJ010000004">
    <property type="protein sequence ID" value="MEN7430386.1"/>
    <property type="molecule type" value="Genomic_DNA"/>
</dbReference>
<dbReference type="Proteomes" id="UP001405405">
    <property type="component" value="Unassembled WGS sequence"/>
</dbReference>
<dbReference type="Pfam" id="PF00015">
    <property type="entry name" value="MCPsignal"/>
    <property type="match status" value="1"/>
</dbReference>
<name>A0ABV0CGS3_9NEIS</name>
<evidence type="ECO:0000256" key="1">
    <source>
        <dbReference type="ARBA" id="ARBA00023224"/>
    </source>
</evidence>
<accession>A0ABV0CGS3</accession>
<dbReference type="PRINTS" id="PR00260">
    <property type="entry name" value="CHEMTRNSDUCR"/>
</dbReference>
<evidence type="ECO:0000313" key="6">
    <source>
        <dbReference type="Proteomes" id="UP001405405"/>
    </source>
</evidence>
<dbReference type="PANTHER" id="PTHR32089">
    <property type="entry name" value="METHYL-ACCEPTING CHEMOTAXIS PROTEIN MCPB"/>
    <property type="match status" value="1"/>
</dbReference>
<evidence type="ECO:0000256" key="2">
    <source>
        <dbReference type="ARBA" id="ARBA00029447"/>
    </source>
</evidence>
<dbReference type="RefSeq" id="WP_346788002.1">
    <property type="nucleotide sequence ID" value="NZ_JAYFSJ010000004.1"/>
</dbReference>
<dbReference type="PANTHER" id="PTHR32089:SF112">
    <property type="entry name" value="LYSOZYME-LIKE PROTEIN-RELATED"/>
    <property type="match status" value="1"/>
</dbReference>
<keyword evidence="1 3" id="KW-0807">Transducer</keyword>
<dbReference type="InterPro" id="IPR004089">
    <property type="entry name" value="MCPsignal_dom"/>
</dbReference>
<comment type="similarity">
    <text evidence="2">Belongs to the methyl-accepting chemotaxis (MCP) protein family.</text>
</comment>
<organism evidence="5 6">
    <name type="scientific">Chromobacterium indicum</name>
    <dbReference type="NCBI Taxonomy" id="3110228"/>
    <lineage>
        <taxon>Bacteria</taxon>
        <taxon>Pseudomonadati</taxon>
        <taxon>Pseudomonadota</taxon>
        <taxon>Betaproteobacteria</taxon>
        <taxon>Neisseriales</taxon>
        <taxon>Chromobacteriaceae</taxon>
        <taxon>Chromobacterium</taxon>
    </lineage>
</organism>
<protein>
    <submittedName>
        <fullName evidence="5">Methyl-accepting chemotaxis protein</fullName>
    </submittedName>
</protein>
<evidence type="ECO:0000259" key="4">
    <source>
        <dbReference type="PROSITE" id="PS50111"/>
    </source>
</evidence>
<comment type="caution">
    <text evidence="5">The sequence shown here is derived from an EMBL/GenBank/DDBJ whole genome shotgun (WGS) entry which is preliminary data.</text>
</comment>